<feature type="compositionally biased region" description="Low complexity" evidence="1">
    <location>
        <begin position="399"/>
        <end position="410"/>
    </location>
</feature>
<feature type="signal peptide" evidence="2">
    <location>
        <begin position="1"/>
        <end position="23"/>
    </location>
</feature>
<dbReference type="AlphaFoldDB" id="A0A8J7TMY2"/>
<feature type="compositionally biased region" description="Polar residues" evidence="1">
    <location>
        <begin position="352"/>
        <end position="361"/>
    </location>
</feature>
<feature type="compositionally biased region" description="Low complexity" evidence="1">
    <location>
        <begin position="41"/>
        <end position="52"/>
    </location>
</feature>
<reference evidence="3" key="1">
    <citation type="submission" date="2021-02" db="EMBL/GenBank/DDBJ databases">
        <title>Genome-Resolved Metagenomics of a Microbial Community Performing Photosynthetic Biological Nutrient Removal.</title>
        <authorList>
            <person name="Mcdaniel E.A."/>
        </authorList>
    </citation>
    <scope>NUCLEOTIDE SEQUENCE</scope>
    <source>
        <strain evidence="3">UWPOB_OBS1</strain>
    </source>
</reference>
<keyword evidence="2" id="KW-0732">Signal</keyword>
<feature type="compositionally biased region" description="Polar residues" evidence="1">
    <location>
        <begin position="26"/>
        <end position="35"/>
    </location>
</feature>
<protein>
    <submittedName>
        <fullName evidence="3">Uncharacterized protein</fullName>
    </submittedName>
</protein>
<gene>
    <name evidence="3" type="ORF">J0M35_14085</name>
</gene>
<dbReference type="EMBL" id="JAFLCK010000021">
    <property type="protein sequence ID" value="MBN8661491.1"/>
    <property type="molecule type" value="Genomic_DNA"/>
</dbReference>
<evidence type="ECO:0000313" key="4">
    <source>
        <dbReference type="Proteomes" id="UP000664277"/>
    </source>
</evidence>
<evidence type="ECO:0000256" key="1">
    <source>
        <dbReference type="SAM" id="MobiDB-lite"/>
    </source>
</evidence>
<organism evidence="3 4">
    <name type="scientific">Candidatus Obscuribacter phosphatis</name>
    <dbReference type="NCBI Taxonomy" id="1906157"/>
    <lineage>
        <taxon>Bacteria</taxon>
        <taxon>Bacillati</taxon>
        <taxon>Candidatus Melainabacteria</taxon>
        <taxon>Candidatus Obscuribacterales</taxon>
        <taxon>Candidatus Obscuribacteraceae</taxon>
        <taxon>Candidatus Obscuribacter</taxon>
    </lineage>
</organism>
<feature type="region of interest" description="Disordered" evidence="1">
    <location>
        <begin position="350"/>
        <end position="410"/>
    </location>
</feature>
<feature type="compositionally biased region" description="Gly residues" evidence="1">
    <location>
        <begin position="368"/>
        <end position="388"/>
    </location>
</feature>
<proteinExistence type="predicted"/>
<sequence length="410" mass="43236">MSSKRLVGRLFLSALVSVSPALAQASSAGGNNQAAPKSASGEEPSFSKKPSSSNLVDLIRQAKVVNPDYPVHVVVSGNFATVLTRRHPRAKEEDMKIDAVLITKSVLDAYGYCLDGVRVLFRDEDGTNGKKIAVTEQDIKNYGAGTMDPQQFLASLKLVSIDGELDGDTSAQSRGSESNITVSPGPYEEQRLMLLDRINSLRKKGTGVAPYEKLFVAMDEAAKTAPSSEVKLLVARLAEKLKEQEQLCRQAEMVSRGQGVKGTVSTPASSPSTEAKLKENLRAIGFDGSKLVELLGSEIKQLQDHGVNVSALNSELIACQSLMSRDPASGIKALRELKMKVQAATNEAMRKGQNQGGNNRQMMPPGFGPNGGLNGGSNGGPGFGQNGGPPGPPPGGYPGTSSGYPPRAGD</sequence>
<dbReference type="Proteomes" id="UP000664277">
    <property type="component" value="Unassembled WGS sequence"/>
</dbReference>
<evidence type="ECO:0000313" key="3">
    <source>
        <dbReference type="EMBL" id="MBN8661491.1"/>
    </source>
</evidence>
<feature type="chain" id="PRO_5035154424" evidence="2">
    <location>
        <begin position="24"/>
        <end position="410"/>
    </location>
</feature>
<name>A0A8J7TMY2_9BACT</name>
<feature type="region of interest" description="Disordered" evidence="1">
    <location>
        <begin position="26"/>
        <end position="52"/>
    </location>
</feature>
<comment type="caution">
    <text evidence="3">The sequence shown here is derived from an EMBL/GenBank/DDBJ whole genome shotgun (WGS) entry which is preliminary data.</text>
</comment>
<evidence type="ECO:0000256" key="2">
    <source>
        <dbReference type="SAM" id="SignalP"/>
    </source>
</evidence>
<accession>A0A8J7TMY2</accession>